<evidence type="ECO:0000259" key="5">
    <source>
        <dbReference type="Pfam" id="PF04042"/>
    </source>
</evidence>
<dbReference type="GO" id="GO:0006271">
    <property type="term" value="P:DNA strand elongation involved in DNA replication"/>
    <property type="evidence" value="ECO:0007669"/>
    <property type="project" value="TreeGrafter"/>
</dbReference>
<keyword evidence="3" id="KW-0235">DNA replication</keyword>
<dbReference type="PANTHER" id="PTHR10416:SF0">
    <property type="entry name" value="DNA POLYMERASE DELTA SUBUNIT 2"/>
    <property type="match status" value="1"/>
</dbReference>
<dbReference type="FunFam" id="3.60.21.50:FF:000002">
    <property type="entry name" value="DNA polymerase delta small subunit"/>
    <property type="match status" value="1"/>
</dbReference>
<dbReference type="Pfam" id="PF18018">
    <property type="entry name" value="DNA_pol_D_N"/>
    <property type="match status" value="1"/>
</dbReference>
<dbReference type="AlphaFoldDB" id="A0A1Y2C0B0"/>
<keyword evidence="4" id="KW-0539">Nucleus</keyword>
<dbReference type="PANTHER" id="PTHR10416">
    <property type="entry name" value="DNA POLYMERASE DELTA SUBUNIT 2"/>
    <property type="match status" value="1"/>
</dbReference>
<evidence type="ECO:0008006" key="9">
    <source>
        <dbReference type="Google" id="ProtNLM"/>
    </source>
</evidence>
<evidence type="ECO:0000259" key="6">
    <source>
        <dbReference type="Pfam" id="PF18018"/>
    </source>
</evidence>
<dbReference type="InterPro" id="IPR040663">
    <property type="entry name" value="DNA_pol_D_N"/>
</dbReference>
<feature type="domain" description="DNA polymerase delta subunit OB-fold" evidence="6">
    <location>
        <begin position="28"/>
        <end position="160"/>
    </location>
</feature>
<evidence type="ECO:0000256" key="2">
    <source>
        <dbReference type="ARBA" id="ARBA00006035"/>
    </source>
</evidence>
<evidence type="ECO:0000256" key="1">
    <source>
        <dbReference type="ARBA" id="ARBA00004123"/>
    </source>
</evidence>
<protein>
    <recommendedName>
        <fullName evidence="9">DNA polymerase delta small subunit</fullName>
    </recommendedName>
</protein>
<evidence type="ECO:0000256" key="3">
    <source>
        <dbReference type="ARBA" id="ARBA00022705"/>
    </source>
</evidence>
<sequence>MLRVAHEVTNLSAPWLPVAADKSSYSTQFAGLYFSRLAIQRPKALASAKVKWPDATFINRVLEVPPSQGNNVSYVIAGTIFCDMPLKPCILDVVAKEAWVAAPPPRSKYTSDKDKVLLEDESGRMELVGELIDSAFLVSGVIVAVLGFENADHQFQVQDICFPGYIIEHPMNTVEDDVYVAFVSGLSIGSDSAISLELQLLIDYLTGETGMPTDQQKNSSICRLIIAGNSFAKKTIQESSYSAGSMSKVATEVYSPGSLSTFDSLLVQLCSSVDTDVMSGDQDPTNYAIPQAPMPSGLFPKSRGFSSFQTVTNPYSISIDGTSGQNVNDIYKFVEGEDRLTMAERTLQWAHMAPTAPDTLACYPYQDRDPFIIETHPDIYFIGNQPEFSTKMAIGSQGEKTRIVMIPSFAESKTIALVNMRTLECRKVAFK</sequence>
<evidence type="ECO:0000256" key="4">
    <source>
        <dbReference type="ARBA" id="ARBA00023242"/>
    </source>
</evidence>
<proteinExistence type="inferred from homology"/>
<evidence type="ECO:0000313" key="7">
    <source>
        <dbReference type="EMBL" id="ORY40416.1"/>
    </source>
</evidence>
<keyword evidence="8" id="KW-1185">Reference proteome</keyword>
<dbReference type="OrthoDB" id="3763at2759"/>
<dbReference type="InterPro" id="IPR007185">
    <property type="entry name" value="DNA_pol_a/d/e_bsu"/>
</dbReference>
<dbReference type="GO" id="GO:0043625">
    <property type="term" value="C:delta DNA polymerase complex"/>
    <property type="evidence" value="ECO:0007669"/>
    <property type="project" value="TreeGrafter"/>
</dbReference>
<comment type="subcellular location">
    <subcellularLocation>
        <location evidence="1">Nucleus</location>
    </subcellularLocation>
</comment>
<dbReference type="Pfam" id="PF04042">
    <property type="entry name" value="DNA_pol_E_B"/>
    <property type="match status" value="1"/>
</dbReference>
<dbReference type="Proteomes" id="UP000193642">
    <property type="component" value="Unassembled WGS sequence"/>
</dbReference>
<dbReference type="CDD" id="cd07387">
    <property type="entry name" value="MPP_PolD2_C"/>
    <property type="match status" value="1"/>
</dbReference>
<accession>A0A1Y2C0B0</accession>
<dbReference type="GO" id="GO:1902969">
    <property type="term" value="P:mitotic DNA replication"/>
    <property type="evidence" value="ECO:0007669"/>
    <property type="project" value="UniProtKB-ARBA"/>
</dbReference>
<comment type="similarity">
    <text evidence="2">Belongs to the DNA polymerase delta/II small subunit family.</text>
</comment>
<reference evidence="7 8" key="1">
    <citation type="submission" date="2016-07" db="EMBL/GenBank/DDBJ databases">
        <title>Pervasive Adenine N6-methylation of Active Genes in Fungi.</title>
        <authorList>
            <consortium name="DOE Joint Genome Institute"/>
            <person name="Mondo S.J."/>
            <person name="Dannebaum R.O."/>
            <person name="Kuo R.C."/>
            <person name="Labutti K."/>
            <person name="Haridas S."/>
            <person name="Kuo A."/>
            <person name="Salamov A."/>
            <person name="Ahrendt S.R."/>
            <person name="Lipzen A."/>
            <person name="Sullivan W."/>
            <person name="Andreopoulos W.B."/>
            <person name="Clum A."/>
            <person name="Lindquist E."/>
            <person name="Daum C."/>
            <person name="Ramamoorthy G.K."/>
            <person name="Gryganskyi A."/>
            <person name="Culley D."/>
            <person name="Magnuson J.K."/>
            <person name="James T.Y."/>
            <person name="O'Malley M.A."/>
            <person name="Stajich J.E."/>
            <person name="Spatafora J.W."/>
            <person name="Visel A."/>
            <person name="Grigoriev I.V."/>
        </authorList>
    </citation>
    <scope>NUCLEOTIDE SEQUENCE [LARGE SCALE GENOMIC DNA]</scope>
    <source>
        <strain evidence="7 8">JEL800</strain>
    </source>
</reference>
<dbReference type="InterPro" id="IPR024826">
    <property type="entry name" value="DNA_pol_delta/II_ssu"/>
</dbReference>
<organism evidence="7 8">
    <name type="scientific">Rhizoclosmatium globosum</name>
    <dbReference type="NCBI Taxonomy" id="329046"/>
    <lineage>
        <taxon>Eukaryota</taxon>
        <taxon>Fungi</taxon>
        <taxon>Fungi incertae sedis</taxon>
        <taxon>Chytridiomycota</taxon>
        <taxon>Chytridiomycota incertae sedis</taxon>
        <taxon>Chytridiomycetes</taxon>
        <taxon>Chytridiales</taxon>
        <taxon>Chytriomycetaceae</taxon>
        <taxon>Rhizoclosmatium</taxon>
    </lineage>
</organism>
<feature type="domain" description="DNA polymerase alpha/delta/epsilon subunit B" evidence="5">
    <location>
        <begin position="180"/>
        <end position="389"/>
    </location>
</feature>
<comment type="caution">
    <text evidence="7">The sequence shown here is derived from an EMBL/GenBank/DDBJ whole genome shotgun (WGS) entry which is preliminary data.</text>
</comment>
<dbReference type="EMBL" id="MCGO01000035">
    <property type="protein sequence ID" value="ORY40416.1"/>
    <property type="molecule type" value="Genomic_DNA"/>
</dbReference>
<evidence type="ECO:0000313" key="8">
    <source>
        <dbReference type="Proteomes" id="UP000193642"/>
    </source>
</evidence>
<dbReference type="InterPro" id="IPR041863">
    <property type="entry name" value="PolD2_C"/>
</dbReference>
<name>A0A1Y2C0B0_9FUNG</name>
<dbReference type="Gene3D" id="3.60.21.50">
    <property type="match status" value="1"/>
</dbReference>
<dbReference type="GO" id="GO:0003677">
    <property type="term" value="F:DNA binding"/>
    <property type="evidence" value="ECO:0007669"/>
    <property type="project" value="InterPro"/>
</dbReference>
<dbReference type="STRING" id="329046.A0A1Y2C0B0"/>
<gene>
    <name evidence="7" type="ORF">BCR33DRAFT_787536</name>
</gene>